<protein>
    <submittedName>
        <fullName evidence="5">Unnamed protein product</fullName>
    </submittedName>
</protein>
<accession>A0A9W6WGI2</accession>
<dbReference type="CDD" id="cd05992">
    <property type="entry name" value="PB1"/>
    <property type="match status" value="1"/>
</dbReference>
<dbReference type="InterPro" id="IPR000644">
    <property type="entry name" value="CBS_dom"/>
</dbReference>
<dbReference type="InterPro" id="IPR051462">
    <property type="entry name" value="CBS_domain-containing"/>
</dbReference>
<evidence type="ECO:0000259" key="3">
    <source>
        <dbReference type="PROSITE" id="PS51371"/>
    </source>
</evidence>
<organism evidence="5 6">
    <name type="scientific">Candida boidinii</name>
    <name type="common">Yeast</name>
    <dbReference type="NCBI Taxonomy" id="5477"/>
    <lineage>
        <taxon>Eukaryota</taxon>
        <taxon>Fungi</taxon>
        <taxon>Dikarya</taxon>
        <taxon>Ascomycota</taxon>
        <taxon>Saccharomycotina</taxon>
        <taxon>Pichiomycetes</taxon>
        <taxon>Pichiales</taxon>
        <taxon>Pichiaceae</taxon>
        <taxon>Ogataea</taxon>
        <taxon>Ogataea/Candida clade</taxon>
    </lineage>
</organism>
<dbReference type="SUPFAM" id="SSF54631">
    <property type="entry name" value="CBS-domain pair"/>
    <property type="match status" value="2"/>
</dbReference>
<dbReference type="InterPro" id="IPR053793">
    <property type="entry name" value="PB1-like"/>
</dbReference>
<evidence type="ECO:0000256" key="1">
    <source>
        <dbReference type="ARBA" id="ARBA00022737"/>
    </source>
</evidence>
<keyword evidence="2" id="KW-0129">CBS domain</keyword>
<feature type="domain" description="PB1" evidence="4">
    <location>
        <begin position="581"/>
        <end position="677"/>
    </location>
</feature>
<evidence type="ECO:0000256" key="2">
    <source>
        <dbReference type="PROSITE-ProRule" id="PRU00703"/>
    </source>
</evidence>
<evidence type="ECO:0000259" key="4">
    <source>
        <dbReference type="PROSITE" id="PS51745"/>
    </source>
</evidence>
<dbReference type="Pfam" id="PF00571">
    <property type="entry name" value="CBS"/>
    <property type="match status" value="2"/>
</dbReference>
<proteinExistence type="predicted"/>
<feature type="domain" description="CBS" evidence="3">
    <location>
        <begin position="18"/>
        <end position="78"/>
    </location>
</feature>
<dbReference type="SMART" id="SM00116">
    <property type="entry name" value="CBS"/>
    <property type="match status" value="3"/>
</dbReference>
<name>A0A9W6WGI2_CANBO</name>
<gene>
    <name evidence="5" type="ORF">Cboi02_000158600</name>
</gene>
<keyword evidence="6" id="KW-1185">Reference proteome</keyword>
<dbReference type="PANTHER" id="PTHR48108:SF26">
    <property type="entry name" value="CBS DOMAIN-CONTAINING PROTEIN DDB_G0289609"/>
    <property type="match status" value="1"/>
</dbReference>
<keyword evidence="1" id="KW-0677">Repeat</keyword>
<dbReference type="InterPro" id="IPR000270">
    <property type="entry name" value="PB1_dom"/>
</dbReference>
<dbReference type="PROSITE" id="PS51371">
    <property type="entry name" value="CBS"/>
    <property type="match status" value="2"/>
</dbReference>
<dbReference type="PANTHER" id="PTHR48108">
    <property type="entry name" value="CBS DOMAIN-CONTAINING PROTEIN CBSX2, CHLOROPLASTIC"/>
    <property type="match status" value="1"/>
</dbReference>
<comment type="caution">
    <text evidence="5">The sequence shown here is derived from an EMBL/GenBank/DDBJ whole genome shotgun (WGS) entry which is preliminary data.</text>
</comment>
<reference evidence="5" key="1">
    <citation type="submission" date="2023-04" db="EMBL/GenBank/DDBJ databases">
        <title>Candida boidinii NBRC 10035.</title>
        <authorList>
            <person name="Ichikawa N."/>
            <person name="Sato H."/>
            <person name="Tonouchi N."/>
        </authorList>
    </citation>
    <scope>NUCLEOTIDE SEQUENCE</scope>
    <source>
        <strain evidence="5">NBRC 10035</strain>
    </source>
</reference>
<dbReference type="SMART" id="SM00666">
    <property type="entry name" value="PB1"/>
    <property type="match status" value="1"/>
</dbReference>
<dbReference type="InterPro" id="IPR046342">
    <property type="entry name" value="CBS_dom_sf"/>
</dbReference>
<dbReference type="SUPFAM" id="SSF54277">
    <property type="entry name" value="CAD &amp; PB1 domains"/>
    <property type="match status" value="1"/>
</dbReference>
<evidence type="ECO:0000313" key="6">
    <source>
        <dbReference type="Proteomes" id="UP001165120"/>
    </source>
</evidence>
<dbReference type="Gene3D" id="3.10.580.10">
    <property type="entry name" value="CBS-domain"/>
    <property type="match status" value="2"/>
</dbReference>
<dbReference type="PROSITE" id="PS51745">
    <property type="entry name" value="PB1"/>
    <property type="match status" value="1"/>
</dbReference>
<feature type="domain" description="CBS" evidence="3">
    <location>
        <begin position="86"/>
        <end position="145"/>
    </location>
</feature>
<dbReference type="Pfam" id="PF00564">
    <property type="entry name" value="PB1"/>
    <property type="match status" value="1"/>
</dbReference>
<dbReference type="AlphaFoldDB" id="A0A9W6WGI2"/>
<sequence length="715" mass="79605">MSSTSLAPYLGPGSVLSLRPDSPVKCYKGDSVLKAAKLMTEKRVGCVIVIDPSTNRICGLATSKDLAFRVVANSLNPTNTPIEAIMTSDPYISYMNTSANDALKLMVSKKVRHLPLIDQNNIVEGMLNITKCFYHAMVRLEKMALEAKKLQVTFDDLNKTSDALNLDVDNYNHGNNTNNNNNTHNDNDGSEIEKFSLINSQDLSNNGSLTCEDPLSTADIIDLNIRMKKRKIVDDLKRLIDIMQQPDLKSVLSSNNSDFSPVVIDATSSVFHAAKVLKDMNITAVLVSDSFAIPGGVSAAKGSETPRSDQIIGILTTKDIAFRALAMNIDPVNVGVARIMTPKPNYADESLCINNALRMMYEGKFLNLPVRNSRLEITGIVSVLQLTYELLRTLDRPIYTTPEYDERSSNSDRNGNIKMKFNSKYMDESSGPAWNQFWGALNQPLNTAESNEKSSRHSSFLVSSPKTFSVNSDRKFSNTKSSLISSRENSFRVNAIQNDGSDGNSSFRATSKRLMKHLESLKDQDSGYHSSIPSLNIKSDLDQPNPEVVNNSQATSATINEKFSNQTLSSPQMDKKDVFYKLKIRDKLKDSRGLNKIYKFRISNSGNDFNGVLEDLESQVYSKLSLDRKEISHDLGYIDEDNDLVSIEKDEDLQNAIEYFNRIDSKTVVLLMNVRERYSVSVTHDITSSSSYLTFGAICTSAFLLGLYLSKRYSN</sequence>
<dbReference type="Proteomes" id="UP001165120">
    <property type="component" value="Unassembled WGS sequence"/>
</dbReference>
<evidence type="ECO:0000313" key="5">
    <source>
        <dbReference type="EMBL" id="GME68342.1"/>
    </source>
</evidence>
<dbReference type="EMBL" id="BSXN01000388">
    <property type="protein sequence ID" value="GME68342.1"/>
    <property type="molecule type" value="Genomic_DNA"/>
</dbReference>
<dbReference type="Gene3D" id="3.10.20.90">
    <property type="entry name" value="Phosphatidylinositol 3-kinase Catalytic Subunit, Chain A, domain 1"/>
    <property type="match status" value="1"/>
</dbReference>